<evidence type="ECO:0000256" key="8">
    <source>
        <dbReference type="SAM" id="SignalP"/>
    </source>
</evidence>
<evidence type="ECO:0000256" key="5">
    <source>
        <dbReference type="ARBA" id="ARBA00023284"/>
    </source>
</evidence>
<dbReference type="AlphaFoldDB" id="A0A1X1ZGP2"/>
<dbReference type="PROSITE" id="PS51352">
    <property type="entry name" value="THIOREDOXIN_2"/>
    <property type="match status" value="1"/>
</dbReference>
<name>A0A1X1ZGP2_MYCNO</name>
<gene>
    <name evidence="10" type="ORF">AWC18_07300</name>
</gene>
<evidence type="ECO:0000256" key="6">
    <source>
        <dbReference type="ARBA" id="ARBA00055273"/>
    </source>
</evidence>
<evidence type="ECO:0000256" key="3">
    <source>
        <dbReference type="ARBA" id="ARBA00022525"/>
    </source>
</evidence>
<reference evidence="10 11" key="1">
    <citation type="submission" date="2016-01" db="EMBL/GenBank/DDBJ databases">
        <title>The new phylogeny of the genus Mycobacterium.</title>
        <authorList>
            <person name="Tarcisio F."/>
            <person name="Conor M."/>
            <person name="Antonella G."/>
            <person name="Elisabetta G."/>
            <person name="Giulia F.S."/>
            <person name="Sara T."/>
            <person name="Anna F."/>
            <person name="Clotilde B."/>
            <person name="Roberto B."/>
            <person name="Veronica D.S."/>
            <person name="Fabio R."/>
            <person name="Monica P."/>
            <person name="Olivier J."/>
            <person name="Enrico T."/>
            <person name="Nicola S."/>
        </authorList>
    </citation>
    <scope>NUCLEOTIDE SEQUENCE [LARGE SCALE GENOMIC DNA]</scope>
    <source>
        <strain evidence="10 11">DSM 44164</strain>
    </source>
</reference>
<evidence type="ECO:0000256" key="1">
    <source>
        <dbReference type="ARBA" id="ARBA00004613"/>
    </source>
</evidence>
<dbReference type="SUPFAM" id="SSF52833">
    <property type="entry name" value="Thioredoxin-like"/>
    <property type="match status" value="1"/>
</dbReference>
<keyword evidence="11" id="KW-1185">Reference proteome</keyword>
<dbReference type="Proteomes" id="UP000193108">
    <property type="component" value="Unassembled WGS sequence"/>
</dbReference>
<evidence type="ECO:0000256" key="2">
    <source>
        <dbReference type="ARBA" id="ARBA00008987"/>
    </source>
</evidence>
<proteinExistence type="inferred from homology"/>
<evidence type="ECO:0000313" key="10">
    <source>
        <dbReference type="EMBL" id="ORW22577.1"/>
    </source>
</evidence>
<feature type="domain" description="Thioredoxin" evidence="9">
    <location>
        <begin position="17"/>
        <end position="153"/>
    </location>
</feature>
<comment type="subcellular location">
    <subcellularLocation>
        <location evidence="1">Secreted</location>
    </subcellularLocation>
</comment>
<dbReference type="FunFam" id="3.40.30.10:FF:000238">
    <property type="entry name" value="Soluble secreted antigen Mpt53"/>
    <property type="match status" value="1"/>
</dbReference>
<evidence type="ECO:0000256" key="7">
    <source>
        <dbReference type="ARBA" id="ARBA00067724"/>
    </source>
</evidence>
<accession>A0A1X1ZGP2</accession>
<dbReference type="Gene3D" id="3.40.30.10">
    <property type="entry name" value="Glutaredoxin"/>
    <property type="match status" value="1"/>
</dbReference>
<dbReference type="GO" id="GO:0016491">
    <property type="term" value="F:oxidoreductase activity"/>
    <property type="evidence" value="ECO:0007669"/>
    <property type="project" value="InterPro"/>
</dbReference>
<comment type="similarity">
    <text evidence="2">Belongs to the thioredoxin family.</text>
</comment>
<comment type="caution">
    <text evidence="10">The sequence shown here is derived from an EMBL/GenBank/DDBJ whole genome shotgun (WGS) entry which is preliminary data.</text>
</comment>
<comment type="function">
    <text evidence="6">Disulfide oxidoreductase that catalyzes the oxidation of reduced, unfolded secreted proteins to form disulfide bonds. Despite a weak homology to thioredoxin this cannot serve as a substrate for thioredoxin reductase.</text>
</comment>
<dbReference type="PANTHER" id="PTHR42852:SF17">
    <property type="entry name" value="THIOREDOXIN-LIKE PROTEIN HI_1115"/>
    <property type="match status" value="1"/>
</dbReference>
<keyword evidence="5" id="KW-0676">Redox-active center</keyword>
<dbReference type="GO" id="GO:0005576">
    <property type="term" value="C:extracellular region"/>
    <property type="evidence" value="ECO:0007669"/>
    <property type="project" value="UniProtKB-SubCell"/>
</dbReference>
<feature type="chain" id="PRO_5012236568" description="Soluble secreted antigen MPT53" evidence="8">
    <location>
        <begin position="20"/>
        <end position="154"/>
    </location>
</feature>
<keyword evidence="4 8" id="KW-0732">Signal</keyword>
<evidence type="ECO:0000313" key="11">
    <source>
        <dbReference type="Proteomes" id="UP000193108"/>
    </source>
</evidence>
<dbReference type="EMBL" id="LQPI01000033">
    <property type="protein sequence ID" value="ORW22577.1"/>
    <property type="molecule type" value="Genomic_DNA"/>
</dbReference>
<dbReference type="PANTHER" id="PTHR42852">
    <property type="entry name" value="THIOL:DISULFIDE INTERCHANGE PROTEIN DSBE"/>
    <property type="match status" value="1"/>
</dbReference>
<dbReference type="InterPro" id="IPR036249">
    <property type="entry name" value="Thioredoxin-like_sf"/>
</dbReference>
<keyword evidence="3" id="KW-0964">Secreted</keyword>
<dbReference type="InterPro" id="IPR050553">
    <property type="entry name" value="Thioredoxin_ResA/DsbE_sf"/>
</dbReference>
<dbReference type="InterPro" id="IPR000866">
    <property type="entry name" value="AhpC/TSA"/>
</dbReference>
<protein>
    <recommendedName>
        <fullName evidence="7">Soluble secreted antigen MPT53</fullName>
    </recommendedName>
</protein>
<dbReference type="STRING" id="1782.AWC18_07300"/>
<dbReference type="GO" id="GO:0016209">
    <property type="term" value="F:antioxidant activity"/>
    <property type="evidence" value="ECO:0007669"/>
    <property type="project" value="InterPro"/>
</dbReference>
<dbReference type="Pfam" id="PF00578">
    <property type="entry name" value="AhpC-TSA"/>
    <property type="match status" value="1"/>
</dbReference>
<sequence>MAVAAIAVLLFGCGSQTQAEDTQLDFAGQTLDGRPFSGASLFGRPAVLWFWAPWCPLCQRDAPMVARLAAAHPKVTFVGVGAQDRLDALRAFVARYGVDEFTELADTDAAIWARFGVTRQPAYAFIKPDGRVEVVTGSLAEAELTRRLQALTGS</sequence>
<feature type="signal peptide" evidence="8">
    <location>
        <begin position="1"/>
        <end position="19"/>
    </location>
</feature>
<evidence type="ECO:0000256" key="4">
    <source>
        <dbReference type="ARBA" id="ARBA00022729"/>
    </source>
</evidence>
<evidence type="ECO:0000259" key="9">
    <source>
        <dbReference type="PROSITE" id="PS51352"/>
    </source>
</evidence>
<dbReference type="InterPro" id="IPR013766">
    <property type="entry name" value="Thioredoxin_domain"/>
</dbReference>
<organism evidence="10 11">
    <name type="scientific">Mycolicibacter nonchromogenicus</name>
    <name type="common">Mycobacterium nonchromogenicum</name>
    <dbReference type="NCBI Taxonomy" id="1782"/>
    <lineage>
        <taxon>Bacteria</taxon>
        <taxon>Bacillati</taxon>
        <taxon>Actinomycetota</taxon>
        <taxon>Actinomycetes</taxon>
        <taxon>Mycobacteriales</taxon>
        <taxon>Mycobacteriaceae</taxon>
        <taxon>Mycolicibacter</taxon>
    </lineage>
</organism>